<dbReference type="PROSITE" id="PS00876">
    <property type="entry name" value="IDO_1"/>
    <property type="match status" value="1"/>
</dbReference>
<dbReference type="EC" id="1.13.11.52" evidence="5"/>
<feature type="region of interest" description="Disordered" evidence="6">
    <location>
        <begin position="382"/>
        <end position="408"/>
    </location>
</feature>
<dbReference type="SUPFAM" id="SSF140959">
    <property type="entry name" value="Indolic compounds 2,3-dioxygenase-like"/>
    <property type="match status" value="1"/>
</dbReference>
<evidence type="ECO:0000256" key="3">
    <source>
        <dbReference type="ARBA" id="ARBA00023004"/>
    </source>
</evidence>
<dbReference type="GO" id="GO:0019441">
    <property type="term" value="P:L-tryptophan catabolic process to kynurenine"/>
    <property type="evidence" value="ECO:0007669"/>
    <property type="project" value="UniProtKB-UniRule"/>
</dbReference>
<dbReference type="GO" id="GO:0046872">
    <property type="term" value="F:metal ion binding"/>
    <property type="evidence" value="ECO:0007669"/>
    <property type="project" value="UniProtKB-UniRule"/>
</dbReference>
<dbReference type="Pfam" id="PF01231">
    <property type="entry name" value="IDO"/>
    <property type="match status" value="1"/>
</dbReference>
<reference evidence="7 8" key="1">
    <citation type="journal article" date="2011" name="Proc. Natl. Acad. Sci. U.S.A.">
        <title>Evolutionary erosion of yeast sex chromosomes by mating-type switching accidents.</title>
        <authorList>
            <person name="Gordon J.L."/>
            <person name="Armisen D."/>
            <person name="Proux-Wera E."/>
            <person name="Oheigeartaigh S.S."/>
            <person name="Byrne K.P."/>
            <person name="Wolfe K.H."/>
        </authorList>
    </citation>
    <scope>NUCLEOTIDE SEQUENCE [LARGE SCALE GENOMIC DNA]</scope>
    <source>
        <strain evidence="8">ATCC 10662 / CBS 1146 / NBRC 0425 / NCYC 2629 / NRRL Y-866</strain>
    </source>
</reference>
<dbReference type="OrthoDB" id="540174at2759"/>
<evidence type="ECO:0000256" key="2">
    <source>
        <dbReference type="ARBA" id="ARBA00022723"/>
    </source>
</evidence>
<keyword evidence="8" id="KW-1185">Reference proteome</keyword>
<dbReference type="Proteomes" id="UP000005627">
    <property type="component" value="Chromosome 3"/>
</dbReference>
<dbReference type="FunCoup" id="G8ZRQ5">
    <property type="interactions" value="169"/>
</dbReference>
<keyword evidence="2 4" id="KW-0479">Metal-binding</keyword>
<evidence type="ECO:0000256" key="4">
    <source>
        <dbReference type="PIRSR" id="PIRSR600898-1"/>
    </source>
</evidence>
<dbReference type="GO" id="GO:0005737">
    <property type="term" value="C:cytoplasm"/>
    <property type="evidence" value="ECO:0007669"/>
    <property type="project" value="TreeGrafter"/>
</dbReference>
<dbReference type="STRING" id="1076872.G8ZRQ5"/>
<dbReference type="KEGG" id="tdl:TDEL_0C03080"/>
<evidence type="ECO:0000313" key="8">
    <source>
        <dbReference type="Proteomes" id="UP000005627"/>
    </source>
</evidence>
<gene>
    <name evidence="7" type="primary">TDEL0C03080</name>
    <name evidence="7" type="ORF">TDEL_0C03080</name>
</gene>
<accession>G8ZRQ5</accession>
<dbReference type="eggNOG" id="ENOG502QV6W">
    <property type="taxonomic scope" value="Eukaryota"/>
</dbReference>
<protein>
    <recommendedName>
        <fullName evidence="5">Indoleamine 2,3-dioxygenase</fullName>
        <ecNumber evidence="5">1.13.11.52</ecNumber>
    </recommendedName>
</protein>
<keyword evidence="5" id="KW-0560">Oxidoreductase</keyword>
<dbReference type="FunFam" id="1.20.58.480:FF:000004">
    <property type="entry name" value="Indoleamine 2,3-dioxygenase subfamily"/>
    <property type="match status" value="1"/>
</dbReference>
<dbReference type="HOGENOM" id="CLU_010089_0_0_1"/>
<organism evidence="7 8">
    <name type="scientific">Torulaspora delbrueckii</name>
    <name type="common">Yeast</name>
    <name type="synonym">Candida colliculosa</name>
    <dbReference type="NCBI Taxonomy" id="4950"/>
    <lineage>
        <taxon>Eukaryota</taxon>
        <taxon>Fungi</taxon>
        <taxon>Dikarya</taxon>
        <taxon>Ascomycota</taxon>
        <taxon>Saccharomycotina</taxon>
        <taxon>Saccharomycetes</taxon>
        <taxon>Saccharomycetales</taxon>
        <taxon>Saccharomycetaceae</taxon>
        <taxon>Torulaspora</taxon>
    </lineage>
</organism>
<sequence>MSNNIDLPTLEEYGLCQNGFLPKEMPVTKLLDEYYRQWEAVANNLPSLLLSKKIRSVVDRLPVLKVKQELLEDEGQLRRAYSVLCFITNAYIWGFDEPCDTLPDCIAKPLLIISEKLGLPPLATYASLVLWNYKPIVEDPELVDNIMDLSNLTTINTFTGGMDETWFYIVSVMTEKIGSSCVTSGLQAIKAARNNDIDAVVSELKSIAEAIDNLGSVLMKMEAMCDPHIFYFRIRPYLAGWKNMAEVGLPKGVRYGSEGEYKIFAGGSNAQSSLIQALDILLSVEHFPMGKKGSEDRKTISANSNQNSFINDMRQYMPREHREFLKHLSLVSNIRDFVLKSNNKKLTLAYDACLAMLKSFRDKHIQIVTRYVVLQAHKKTPGKSSGVLRSGLSKTHGKKEQKGTGGTSLIPFLKQCRDETGSNAASDWGKKILSTAVLDVHENSSITGVRKRQPVEDDGSNAKRTKQGLSGDWDVTHRDNEGATYPAGHW</sequence>
<dbReference type="Gene3D" id="1.20.58.480">
    <property type="match status" value="1"/>
</dbReference>
<evidence type="ECO:0000313" key="7">
    <source>
        <dbReference type="EMBL" id="CCE91197.1"/>
    </source>
</evidence>
<comment type="function">
    <text evidence="5">Produces N-formyl-kynurenine through the oxidation of tryptophan.</text>
</comment>
<evidence type="ECO:0000256" key="1">
    <source>
        <dbReference type="ARBA" id="ARBA00007119"/>
    </source>
</evidence>
<feature type="region of interest" description="Disordered" evidence="6">
    <location>
        <begin position="444"/>
        <end position="490"/>
    </location>
</feature>
<keyword evidence="3 4" id="KW-0408">Iron</keyword>
<comment type="similarity">
    <text evidence="1 5">Belongs to the indoleamine 2,3-dioxygenase family.</text>
</comment>
<dbReference type="GeneID" id="11500532"/>
<dbReference type="RefSeq" id="XP_003680408.1">
    <property type="nucleotide sequence ID" value="XM_003680360.1"/>
</dbReference>
<proteinExistence type="inferred from homology"/>
<dbReference type="EMBL" id="HE616744">
    <property type="protein sequence ID" value="CCE91197.1"/>
    <property type="molecule type" value="Genomic_DNA"/>
</dbReference>
<dbReference type="GO" id="GO:0020037">
    <property type="term" value="F:heme binding"/>
    <property type="evidence" value="ECO:0007669"/>
    <property type="project" value="UniProtKB-UniRule"/>
</dbReference>
<comment type="catalytic activity">
    <reaction evidence="5">
        <text>L-tryptophan + O2 = N-formyl-L-kynurenine</text>
        <dbReference type="Rhea" id="RHEA:24536"/>
        <dbReference type="ChEBI" id="CHEBI:15379"/>
        <dbReference type="ChEBI" id="CHEBI:57912"/>
        <dbReference type="ChEBI" id="CHEBI:58629"/>
    </reaction>
</comment>
<keyword evidence="4 5" id="KW-0349">Heme</keyword>
<dbReference type="GO" id="GO:0034354">
    <property type="term" value="P:'de novo' NAD+ biosynthetic process from L-tryptophan"/>
    <property type="evidence" value="ECO:0007669"/>
    <property type="project" value="EnsemblFungi"/>
</dbReference>
<evidence type="ECO:0000256" key="6">
    <source>
        <dbReference type="SAM" id="MobiDB-lite"/>
    </source>
</evidence>
<dbReference type="GO" id="GO:0033754">
    <property type="term" value="F:indoleamine 2,3-dioxygenase activity"/>
    <property type="evidence" value="ECO:0007669"/>
    <property type="project" value="UniProtKB-EC"/>
</dbReference>
<dbReference type="InterPro" id="IPR037217">
    <property type="entry name" value="Trp/Indoleamine_2_3_dOase-like"/>
</dbReference>
<dbReference type="PANTHER" id="PTHR28657">
    <property type="entry name" value="INDOLEAMINE 2,3-DIOXYGENASE"/>
    <property type="match status" value="1"/>
</dbReference>
<keyword evidence="5" id="KW-0223">Dioxygenase</keyword>
<name>G8ZRQ5_TORDE</name>
<dbReference type="PANTHER" id="PTHR28657:SF5">
    <property type="entry name" value="INDOLEAMINE 2,3-DIOXYGENASE"/>
    <property type="match status" value="1"/>
</dbReference>
<dbReference type="InterPro" id="IPR000898">
    <property type="entry name" value="Indolamine_dOase"/>
</dbReference>
<dbReference type="AlphaFoldDB" id="G8ZRQ5"/>
<dbReference type="InParanoid" id="G8ZRQ5"/>
<feature type="binding site" description="proximal binding residue" evidence="4">
    <location>
        <position position="364"/>
    </location>
    <ligand>
        <name>heme b</name>
        <dbReference type="ChEBI" id="CHEBI:60344"/>
    </ligand>
    <ligandPart>
        <name>Fe</name>
        <dbReference type="ChEBI" id="CHEBI:18248"/>
    </ligandPart>
</feature>
<evidence type="ECO:0000256" key="5">
    <source>
        <dbReference type="RuleBase" id="RU369119"/>
    </source>
</evidence>